<dbReference type="EMBL" id="JACHON010000001">
    <property type="protein sequence ID" value="MBB6511257.1"/>
    <property type="molecule type" value="Genomic_DNA"/>
</dbReference>
<evidence type="ECO:0000313" key="1">
    <source>
        <dbReference type="EMBL" id="MBB6511257.1"/>
    </source>
</evidence>
<dbReference type="AlphaFoldDB" id="A0A841RHC9"/>
<sequence length="95" mass="10639">MLFDSPEGGYSLHALNAIFLSSIDQWIRVDARGNKDGVDAQFSIKEEKLAFSINEDLGEKDYPHIYATPHPQTISTLKEHSNAITMYQDGLPESL</sequence>
<protein>
    <submittedName>
        <fullName evidence="1">Uncharacterized protein</fullName>
    </submittedName>
</protein>
<comment type="caution">
    <text evidence="1">The sequence shown here is derived from an EMBL/GenBank/DDBJ whole genome shotgun (WGS) entry which is preliminary data.</text>
</comment>
<evidence type="ECO:0000313" key="2">
    <source>
        <dbReference type="Proteomes" id="UP000572212"/>
    </source>
</evidence>
<gene>
    <name evidence="1" type="ORF">GGQ92_000024</name>
</gene>
<name>A0A841RHC9_9BACI</name>
<organism evidence="1 2">
    <name type="scientific">Gracilibacillus halotolerans</name>
    <dbReference type="NCBI Taxonomy" id="74386"/>
    <lineage>
        <taxon>Bacteria</taxon>
        <taxon>Bacillati</taxon>
        <taxon>Bacillota</taxon>
        <taxon>Bacilli</taxon>
        <taxon>Bacillales</taxon>
        <taxon>Bacillaceae</taxon>
        <taxon>Gracilibacillus</taxon>
    </lineage>
</organism>
<keyword evidence="2" id="KW-1185">Reference proteome</keyword>
<proteinExistence type="predicted"/>
<reference evidence="1 2" key="1">
    <citation type="submission" date="2020-08" db="EMBL/GenBank/DDBJ databases">
        <title>Genomic Encyclopedia of Type Strains, Phase IV (KMG-IV): sequencing the most valuable type-strain genomes for metagenomic binning, comparative biology and taxonomic classification.</title>
        <authorList>
            <person name="Goeker M."/>
        </authorList>
    </citation>
    <scope>NUCLEOTIDE SEQUENCE [LARGE SCALE GENOMIC DNA]</scope>
    <source>
        <strain evidence="1 2">DSM 11805</strain>
    </source>
</reference>
<accession>A0A841RHC9</accession>
<dbReference type="Proteomes" id="UP000572212">
    <property type="component" value="Unassembled WGS sequence"/>
</dbReference>